<name>A0A9X1NL68_9ACTN</name>
<sequence>MQTFKGKTGFAFLEERETRLKQRWFHYSPPETFSHMFRSPDWLLWKDGDLTGSVKAMYEHTQDGERENDRSKVWARNGVAVHRLQVVDAASLADPGSALNYLLTYLAVTHPDEDRIIIDGDACTANGVDLPDVDFLIHDEDLVMTKYEGEPRVMYRDLFWNAPPAEPGEDDDRPTYRRYAELAEQLLAQPQALTYTGPWSGLSLIQQLRPH</sequence>
<dbReference type="AlphaFoldDB" id="A0A9X1NL68"/>
<evidence type="ECO:0000313" key="2">
    <source>
        <dbReference type="Proteomes" id="UP001138997"/>
    </source>
</evidence>
<keyword evidence="2" id="KW-1185">Reference proteome</keyword>
<dbReference type="RefSeq" id="WP_231448982.1">
    <property type="nucleotide sequence ID" value="NZ_JAJOMB010000027.1"/>
</dbReference>
<protein>
    <submittedName>
        <fullName evidence="1">Uncharacterized protein</fullName>
    </submittedName>
</protein>
<organism evidence="1 2">
    <name type="scientific">Kineosporia babensis</name>
    <dbReference type="NCBI Taxonomy" id="499548"/>
    <lineage>
        <taxon>Bacteria</taxon>
        <taxon>Bacillati</taxon>
        <taxon>Actinomycetota</taxon>
        <taxon>Actinomycetes</taxon>
        <taxon>Kineosporiales</taxon>
        <taxon>Kineosporiaceae</taxon>
        <taxon>Kineosporia</taxon>
    </lineage>
</organism>
<comment type="caution">
    <text evidence="1">The sequence shown here is derived from an EMBL/GenBank/DDBJ whole genome shotgun (WGS) entry which is preliminary data.</text>
</comment>
<accession>A0A9X1NL68</accession>
<reference evidence="1" key="1">
    <citation type="submission" date="2021-11" db="EMBL/GenBank/DDBJ databases">
        <title>Streptomyces corallinus and Kineosporia corallina sp. nov., two new coral-derived marine actinobacteria.</title>
        <authorList>
            <person name="Buangrab K."/>
            <person name="Sutthacheep M."/>
            <person name="Yeemin T."/>
            <person name="Harunari E."/>
            <person name="Igarashi Y."/>
            <person name="Sripreechasak P."/>
            <person name="Kanchanasin P."/>
            <person name="Tanasupawat S."/>
            <person name="Phongsopitanun W."/>
        </authorList>
    </citation>
    <scope>NUCLEOTIDE SEQUENCE</scope>
    <source>
        <strain evidence="1">JCM 31032</strain>
    </source>
</reference>
<gene>
    <name evidence="1" type="ORF">LR394_35070</name>
</gene>
<proteinExistence type="predicted"/>
<dbReference type="Proteomes" id="UP001138997">
    <property type="component" value="Unassembled WGS sequence"/>
</dbReference>
<dbReference type="EMBL" id="JAJOMB010000027">
    <property type="protein sequence ID" value="MCD5316130.1"/>
    <property type="molecule type" value="Genomic_DNA"/>
</dbReference>
<evidence type="ECO:0000313" key="1">
    <source>
        <dbReference type="EMBL" id="MCD5316130.1"/>
    </source>
</evidence>